<name>A0A2H1VFU7_SPOFR</name>
<accession>A0A2H1VFU7</accession>
<dbReference type="AlphaFoldDB" id="A0A2H1VFU7"/>
<protein>
    <submittedName>
        <fullName evidence="1">SFRICE_023227</fullName>
    </submittedName>
</protein>
<reference evidence="1" key="1">
    <citation type="submission" date="2016-07" db="EMBL/GenBank/DDBJ databases">
        <authorList>
            <person name="Bretaudeau A."/>
        </authorList>
    </citation>
    <scope>NUCLEOTIDE SEQUENCE</scope>
    <source>
        <strain evidence="1">Rice</strain>
        <tissue evidence="1">Whole body</tissue>
    </source>
</reference>
<gene>
    <name evidence="1" type="ORF">SFRICE_023227</name>
</gene>
<sequence>MEIRAMSPGSRIIVQSTIVDPDSSAGVYVDHVLGSDQIQRINSHGVVWWLGNQLSRNVQPIRLPHRATLCVIHKLLFGSGCHVYVNFTKEPCFSTNGPARPELYYGLTENRRETTHALCFQSPISQQPLGSYIPYPQRTSNAFVTSLVSSVHGRRRLLTSTKLCVPLNMIGGSQTQPQQHSIAHFWWKTTLITAGNALVMPLVFQVFMGGSDCLPSGDPFTFTGFYHKKKLGLFVIEKIGVENLRSDWATGVRIITCSGVDSRTKQLFGETHPMTSPALGRARRGVRLLLTKNHSVPTPAFRAEASVTRWQSFIILNINSLRVPDVWGEYHIMTSSILGEARGSARLLLTKNHPVPTPAFLAGAPL</sequence>
<dbReference type="EMBL" id="ODYU01002342">
    <property type="protein sequence ID" value="SOQ39718.1"/>
    <property type="molecule type" value="Genomic_DNA"/>
</dbReference>
<proteinExistence type="predicted"/>
<evidence type="ECO:0000313" key="1">
    <source>
        <dbReference type="EMBL" id="SOQ39718.1"/>
    </source>
</evidence>
<organism evidence="1">
    <name type="scientific">Spodoptera frugiperda</name>
    <name type="common">Fall armyworm</name>
    <dbReference type="NCBI Taxonomy" id="7108"/>
    <lineage>
        <taxon>Eukaryota</taxon>
        <taxon>Metazoa</taxon>
        <taxon>Ecdysozoa</taxon>
        <taxon>Arthropoda</taxon>
        <taxon>Hexapoda</taxon>
        <taxon>Insecta</taxon>
        <taxon>Pterygota</taxon>
        <taxon>Neoptera</taxon>
        <taxon>Endopterygota</taxon>
        <taxon>Lepidoptera</taxon>
        <taxon>Glossata</taxon>
        <taxon>Ditrysia</taxon>
        <taxon>Noctuoidea</taxon>
        <taxon>Noctuidae</taxon>
        <taxon>Amphipyrinae</taxon>
        <taxon>Spodoptera</taxon>
    </lineage>
</organism>